<dbReference type="AlphaFoldDB" id="A0A4Y2VCJ8"/>
<comment type="caution">
    <text evidence="1">The sequence shown here is derived from an EMBL/GenBank/DDBJ whole genome shotgun (WGS) entry which is preliminary data.</text>
</comment>
<gene>
    <name evidence="1" type="ORF">AVEN_245349_1</name>
    <name evidence="2" type="ORF">AVEN_82232_1</name>
</gene>
<evidence type="ECO:0000313" key="1">
    <source>
        <dbReference type="EMBL" id="GBO22321.1"/>
    </source>
</evidence>
<dbReference type="EMBL" id="BGPR01045423">
    <property type="protein sequence ID" value="GBO22325.1"/>
    <property type="molecule type" value="Genomic_DNA"/>
</dbReference>
<evidence type="ECO:0000313" key="2">
    <source>
        <dbReference type="EMBL" id="GBO22325.1"/>
    </source>
</evidence>
<dbReference type="Proteomes" id="UP000499080">
    <property type="component" value="Unassembled WGS sequence"/>
</dbReference>
<organism evidence="1 3">
    <name type="scientific">Araneus ventricosus</name>
    <name type="common">Orbweaver spider</name>
    <name type="synonym">Epeira ventricosa</name>
    <dbReference type="NCBI Taxonomy" id="182803"/>
    <lineage>
        <taxon>Eukaryota</taxon>
        <taxon>Metazoa</taxon>
        <taxon>Ecdysozoa</taxon>
        <taxon>Arthropoda</taxon>
        <taxon>Chelicerata</taxon>
        <taxon>Arachnida</taxon>
        <taxon>Araneae</taxon>
        <taxon>Araneomorphae</taxon>
        <taxon>Entelegynae</taxon>
        <taxon>Araneoidea</taxon>
        <taxon>Araneidae</taxon>
        <taxon>Araneus</taxon>
    </lineage>
</organism>
<evidence type="ECO:0000313" key="3">
    <source>
        <dbReference type="Proteomes" id="UP000499080"/>
    </source>
</evidence>
<accession>A0A4Y2VCJ8</accession>
<name>A0A4Y2VCJ8_ARAVE</name>
<protein>
    <submittedName>
        <fullName evidence="1">Uncharacterized protein</fullName>
    </submittedName>
</protein>
<proteinExistence type="predicted"/>
<keyword evidence="3" id="KW-1185">Reference proteome</keyword>
<reference evidence="1 3" key="1">
    <citation type="journal article" date="2019" name="Sci. Rep.">
        <title>Orb-weaving spider Araneus ventricosus genome elucidates the spidroin gene catalogue.</title>
        <authorList>
            <person name="Kono N."/>
            <person name="Nakamura H."/>
            <person name="Ohtoshi R."/>
            <person name="Moran D.A.P."/>
            <person name="Shinohara A."/>
            <person name="Yoshida Y."/>
            <person name="Fujiwara M."/>
            <person name="Mori M."/>
            <person name="Tomita M."/>
            <person name="Arakawa K."/>
        </authorList>
    </citation>
    <scope>NUCLEOTIDE SEQUENCE [LARGE SCALE GENOMIC DNA]</scope>
</reference>
<dbReference type="EMBL" id="BGPR01045422">
    <property type="protein sequence ID" value="GBO22321.1"/>
    <property type="molecule type" value="Genomic_DNA"/>
</dbReference>
<sequence length="137" mass="15642">MESQMATFPQPSLLSGLDLAPSDFHLFGPLEKHLVGHHFRTDTSRKPSLSGSATWILISSTPESIDWFTVGTNVSTTMVTKWKSNMHQCLFTFVYLFDFMNKPFLSENLLPFFLNHLCIYELVRMTVAYVTKLCNLS</sequence>